<evidence type="ECO:0000256" key="2">
    <source>
        <dbReference type="SAM" id="SignalP"/>
    </source>
</evidence>
<organism evidence="3 4">
    <name type="scientific">Mycolicibacterium murale</name>
    <dbReference type="NCBI Taxonomy" id="182220"/>
    <lineage>
        <taxon>Bacteria</taxon>
        <taxon>Bacillati</taxon>
        <taxon>Actinomycetota</taxon>
        <taxon>Actinomycetes</taxon>
        <taxon>Mycobacteriales</taxon>
        <taxon>Mycobacteriaceae</taxon>
        <taxon>Mycolicibacterium</taxon>
    </lineage>
</organism>
<accession>A0A7I9WU05</accession>
<evidence type="ECO:0000313" key="3">
    <source>
        <dbReference type="EMBL" id="GFG60830.1"/>
    </source>
</evidence>
<feature type="compositionally biased region" description="Low complexity" evidence="1">
    <location>
        <begin position="33"/>
        <end position="55"/>
    </location>
</feature>
<feature type="region of interest" description="Disordered" evidence="1">
    <location>
        <begin position="33"/>
        <end position="180"/>
    </location>
</feature>
<comment type="caution">
    <text evidence="3">The sequence shown here is derived from an EMBL/GenBank/DDBJ whole genome shotgun (WGS) entry which is preliminary data.</text>
</comment>
<evidence type="ECO:0008006" key="5">
    <source>
        <dbReference type="Google" id="ProtNLM"/>
    </source>
</evidence>
<protein>
    <recommendedName>
        <fullName evidence="5">Phosphodiesterase</fullName>
    </recommendedName>
</protein>
<dbReference type="RefSeq" id="WP_276026421.1">
    <property type="nucleotide sequence ID" value="NZ_BAAAMC010000019.1"/>
</dbReference>
<proteinExistence type="predicted"/>
<dbReference type="EMBL" id="BLKT01000003">
    <property type="protein sequence ID" value="GFG60830.1"/>
    <property type="molecule type" value="Genomic_DNA"/>
</dbReference>
<reference evidence="3 4" key="1">
    <citation type="journal article" date="2019" name="Emerg. Microbes Infect.">
        <title>Comprehensive subspecies identification of 175 nontuberculous mycobacteria species based on 7547 genomic profiles.</title>
        <authorList>
            <person name="Matsumoto Y."/>
            <person name="Kinjo T."/>
            <person name="Motooka D."/>
            <person name="Nabeya D."/>
            <person name="Jung N."/>
            <person name="Uechi K."/>
            <person name="Horii T."/>
            <person name="Iida T."/>
            <person name="Fujita J."/>
            <person name="Nakamura S."/>
        </authorList>
    </citation>
    <scope>NUCLEOTIDE SEQUENCE [LARGE SCALE GENOMIC DNA]</scope>
    <source>
        <strain evidence="3 4">JCM 13392</strain>
    </source>
</reference>
<gene>
    <name evidence="3" type="ORF">MMUR_49660</name>
</gene>
<evidence type="ECO:0000313" key="4">
    <source>
        <dbReference type="Proteomes" id="UP000465241"/>
    </source>
</evidence>
<dbReference type="InterPro" id="IPR002591">
    <property type="entry name" value="Phosphodiest/P_Trfase"/>
</dbReference>
<keyword evidence="2" id="KW-0732">Signal</keyword>
<dbReference type="PANTHER" id="PTHR10151">
    <property type="entry name" value="ECTONUCLEOTIDE PYROPHOSPHATASE/PHOSPHODIESTERASE"/>
    <property type="match status" value="1"/>
</dbReference>
<evidence type="ECO:0000256" key="1">
    <source>
        <dbReference type="SAM" id="MobiDB-lite"/>
    </source>
</evidence>
<dbReference type="InterPro" id="IPR017850">
    <property type="entry name" value="Alkaline_phosphatase_core_sf"/>
</dbReference>
<dbReference type="AlphaFoldDB" id="A0A7I9WU05"/>
<sequence length="624" mass="65112">MVSTVKQVCLGVAAAGVIAGAGTVLATGVAYADTSTDSGSSASSSADSSESNDTSAPDRTEKKRADKEATARDSRAESSSAEAEGDSDDAADTDTDTEAADTDTEVADTDAATDDRATDEDDADSAAAPATDDEDSDASASGEDEAAPVQTLVATREEIKASDAPVRKKNDLPLPLLPTTPTTAAVTTTAAERNRAATTADVTAAAVDPTTQRVLVIGVDGTNLSRVLDNPANTNFWELMQTGTTGPSTIVGHTTISNPSWTAILTGVWDNKSGVINNVFTPSTYYRWPTVFNQLEEYNPDIRTKAIADWKVIADIANGGSTPADVVIYIPQGADDPVYAEADAAVTAETVKSILGTELGYQDVPNFMFTYMTGVDEAGHLYGGASPQYAEAIERANVNVGLILDAVAAREAATCAAGPSTCEDWTIIMVTDHGHQPQQGFGHGFQSPDETSTFVIVDGPDFADATMNLKYSIVDVTPTVVSLFGLGPRADADGVALTDLEGSQVDPVDLRQAVQDAIDMYGWPDIQTNVALSLRTIFATIPYYIDTFTTDITAQLQAIAGQGIFLVSDIAAIAVFPVNLIGDALYAVTNAIAQVVARLTGINGGLLLPSSAPRDGQPYPWLVV</sequence>
<dbReference type="SUPFAM" id="SSF53649">
    <property type="entry name" value="Alkaline phosphatase-like"/>
    <property type="match status" value="1"/>
</dbReference>
<keyword evidence="4" id="KW-1185">Reference proteome</keyword>
<feature type="chain" id="PRO_5039130255" description="Phosphodiesterase" evidence="2">
    <location>
        <begin position="27"/>
        <end position="624"/>
    </location>
</feature>
<feature type="compositionally biased region" description="Acidic residues" evidence="1">
    <location>
        <begin position="131"/>
        <end position="146"/>
    </location>
</feature>
<dbReference type="PANTHER" id="PTHR10151:SF120">
    <property type="entry name" value="BIS(5'-ADENOSYL)-TRIPHOSPHATASE"/>
    <property type="match status" value="1"/>
</dbReference>
<feature type="signal peptide" evidence="2">
    <location>
        <begin position="1"/>
        <end position="26"/>
    </location>
</feature>
<dbReference type="GO" id="GO:0016787">
    <property type="term" value="F:hydrolase activity"/>
    <property type="evidence" value="ECO:0007669"/>
    <property type="project" value="UniProtKB-ARBA"/>
</dbReference>
<name>A0A7I9WU05_9MYCO</name>
<feature type="compositionally biased region" description="Acidic residues" evidence="1">
    <location>
        <begin position="83"/>
        <end position="124"/>
    </location>
</feature>
<dbReference type="Pfam" id="PF01663">
    <property type="entry name" value="Phosphodiest"/>
    <property type="match status" value="1"/>
</dbReference>
<feature type="compositionally biased region" description="Basic and acidic residues" evidence="1">
    <location>
        <begin position="56"/>
        <end position="76"/>
    </location>
</feature>
<feature type="compositionally biased region" description="Basic and acidic residues" evidence="1">
    <location>
        <begin position="155"/>
        <end position="171"/>
    </location>
</feature>
<dbReference type="Gene3D" id="3.40.720.10">
    <property type="entry name" value="Alkaline Phosphatase, subunit A"/>
    <property type="match status" value="2"/>
</dbReference>
<dbReference type="Proteomes" id="UP000465241">
    <property type="component" value="Unassembled WGS sequence"/>
</dbReference>